<feature type="domain" description="Helicase ATP-binding" evidence="6">
    <location>
        <begin position="83"/>
        <end position="237"/>
    </location>
</feature>
<name>A0ABX0J8E0_9BACL</name>
<dbReference type="SMART" id="SM00487">
    <property type="entry name" value="DEXDc"/>
    <property type="match status" value="1"/>
</dbReference>
<keyword evidence="1" id="KW-0547">Nucleotide-binding</keyword>
<feature type="region of interest" description="Disordered" evidence="5">
    <location>
        <begin position="582"/>
        <end position="612"/>
    </location>
</feature>
<evidence type="ECO:0000259" key="7">
    <source>
        <dbReference type="PROSITE" id="PS51194"/>
    </source>
</evidence>
<dbReference type="Pfam" id="PF00271">
    <property type="entry name" value="Helicase_C"/>
    <property type="match status" value="1"/>
</dbReference>
<evidence type="ECO:0000256" key="2">
    <source>
        <dbReference type="ARBA" id="ARBA00022801"/>
    </source>
</evidence>
<dbReference type="Pfam" id="PF00176">
    <property type="entry name" value="SNF2-rel_dom"/>
    <property type="match status" value="1"/>
</dbReference>
<dbReference type="PROSITE" id="PS51192">
    <property type="entry name" value="HELICASE_ATP_BIND_1"/>
    <property type="match status" value="1"/>
</dbReference>
<dbReference type="InterPro" id="IPR027417">
    <property type="entry name" value="P-loop_NTPase"/>
</dbReference>
<dbReference type="PROSITE" id="PS51194">
    <property type="entry name" value="HELICASE_CTER"/>
    <property type="match status" value="1"/>
</dbReference>
<dbReference type="InterPro" id="IPR000330">
    <property type="entry name" value="SNF2_N"/>
</dbReference>
<feature type="domain" description="Helicase C-terminal" evidence="7">
    <location>
        <begin position="379"/>
        <end position="528"/>
    </location>
</feature>
<evidence type="ECO:0000256" key="5">
    <source>
        <dbReference type="SAM" id="MobiDB-lite"/>
    </source>
</evidence>
<dbReference type="SMART" id="SM00490">
    <property type="entry name" value="HELICc"/>
    <property type="match status" value="1"/>
</dbReference>
<dbReference type="InterPro" id="IPR014001">
    <property type="entry name" value="Helicase_ATP-bd"/>
</dbReference>
<evidence type="ECO:0000313" key="8">
    <source>
        <dbReference type="EMBL" id="NHN31108.1"/>
    </source>
</evidence>
<dbReference type="CDD" id="cd18011">
    <property type="entry name" value="DEXDc_RapA"/>
    <property type="match status" value="1"/>
</dbReference>
<dbReference type="Gene3D" id="3.40.50.300">
    <property type="entry name" value="P-loop containing nucleotide triphosphate hydrolases"/>
    <property type="match status" value="1"/>
</dbReference>
<dbReference type="GO" id="GO:0004386">
    <property type="term" value="F:helicase activity"/>
    <property type="evidence" value="ECO:0007669"/>
    <property type="project" value="UniProtKB-KW"/>
</dbReference>
<dbReference type="Proteomes" id="UP001165962">
    <property type="component" value="Unassembled WGS sequence"/>
</dbReference>
<protein>
    <submittedName>
        <fullName evidence="8">DEAD/DEAH box helicase</fullName>
    </submittedName>
</protein>
<dbReference type="InterPro" id="IPR001650">
    <property type="entry name" value="Helicase_C-like"/>
</dbReference>
<gene>
    <name evidence="8" type="ORF">G9U52_14810</name>
</gene>
<sequence length="637" mass="72764">MQTTPKEHIRPFNEHVQLHFGREWFEELHNKAMRNGPWDDWTLYQLAYEAEQASLIASFDELQCLVHLPNLIPMEHQIDTAKKVLTEMRGRAILADEVGLGKTIEAGLILKEYIIRGLVKKVLILVPASLVLQWVRELNQKFAIPAVAQKKAYVWQQCDIVVASMDTAKRDPHRDIVLGLEYDMVIIDEAHKLKNKKTTNYQFVTELRKKYCLLLTATPVQNDLKELYNLINLLKPGQLGGQGNFQANYVVDKRIPKNEGQLQYELSKVMIRNRRSDGNIHFTKRIVRNLTLKLSPQEQALYDGVTAFVQGRFEESGGDFSSALSLVTLQREVCSSRDAVFITLVNMFKKTPEESPLRPRIWELVELIRSIKANTKAEATIELVKEINDKVIIFTEYRASQEYLINYLKEHGFSAVPYRGGMNRGKKDWMMDLFRNRAQILVATEAGGEGINLQFCHHMINFDLPWNPMRVEQRIGRVHRLGQTHDVHIYNLATEGTIEQYILSLLHEKINMFELVIGELDTILERLEKTQSLENHLAKMVLASRSAEEIRRQMDELGKSISNIRTEVSQQKKQQERVYGNLPMHGTDLTGQSQPHGAGAGQGIDPSHPHIDEVAAQLAELLDSLGQPVDTDAQVSP</sequence>
<evidence type="ECO:0000256" key="4">
    <source>
        <dbReference type="ARBA" id="ARBA00022840"/>
    </source>
</evidence>
<dbReference type="PANTHER" id="PTHR10799">
    <property type="entry name" value="SNF2/RAD54 HELICASE FAMILY"/>
    <property type="match status" value="1"/>
</dbReference>
<keyword evidence="4" id="KW-0067">ATP-binding</keyword>
<keyword evidence="3 8" id="KW-0347">Helicase</keyword>
<keyword evidence="9" id="KW-1185">Reference proteome</keyword>
<proteinExistence type="predicted"/>
<dbReference type="EMBL" id="JAAOIW010000005">
    <property type="protein sequence ID" value="NHN31108.1"/>
    <property type="molecule type" value="Genomic_DNA"/>
</dbReference>
<dbReference type="InterPro" id="IPR038718">
    <property type="entry name" value="SNF2-like_sf"/>
</dbReference>
<organism evidence="8 9">
    <name type="scientific">Paenibacillus agricola</name>
    <dbReference type="NCBI Taxonomy" id="2716264"/>
    <lineage>
        <taxon>Bacteria</taxon>
        <taxon>Bacillati</taxon>
        <taxon>Bacillota</taxon>
        <taxon>Bacilli</taxon>
        <taxon>Bacillales</taxon>
        <taxon>Paenibacillaceae</taxon>
        <taxon>Paenibacillus</taxon>
    </lineage>
</organism>
<evidence type="ECO:0000259" key="6">
    <source>
        <dbReference type="PROSITE" id="PS51192"/>
    </source>
</evidence>
<dbReference type="Gene3D" id="3.40.50.10810">
    <property type="entry name" value="Tandem AAA-ATPase domain"/>
    <property type="match status" value="1"/>
</dbReference>
<comment type="caution">
    <text evidence="8">The sequence shown here is derived from an EMBL/GenBank/DDBJ whole genome shotgun (WGS) entry which is preliminary data.</text>
</comment>
<evidence type="ECO:0000256" key="1">
    <source>
        <dbReference type="ARBA" id="ARBA00022741"/>
    </source>
</evidence>
<evidence type="ECO:0000313" key="9">
    <source>
        <dbReference type="Proteomes" id="UP001165962"/>
    </source>
</evidence>
<accession>A0ABX0J8E0</accession>
<dbReference type="CDD" id="cd18793">
    <property type="entry name" value="SF2_C_SNF"/>
    <property type="match status" value="1"/>
</dbReference>
<evidence type="ECO:0000256" key="3">
    <source>
        <dbReference type="ARBA" id="ARBA00022806"/>
    </source>
</evidence>
<dbReference type="InterPro" id="IPR049730">
    <property type="entry name" value="SNF2/RAD54-like_C"/>
</dbReference>
<dbReference type="SUPFAM" id="SSF52540">
    <property type="entry name" value="P-loop containing nucleoside triphosphate hydrolases"/>
    <property type="match status" value="2"/>
</dbReference>
<dbReference type="InterPro" id="IPR057342">
    <property type="entry name" value="DEXDc_RapA"/>
</dbReference>
<reference evidence="8" key="1">
    <citation type="submission" date="2020-03" db="EMBL/GenBank/DDBJ databases">
        <title>Draft sequencing of Paenibacilllus sp. S3N08.</title>
        <authorList>
            <person name="Kim D.-U."/>
        </authorList>
    </citation>
    <scope>NUCLEOTIDE SEQUENCE</scope>
    <source>
        <strain evidence="8">S3N08</strain>
    </source>
</reference>
<keyword evidence="2" id="KW-0378">Hydrolase</keyword>